<protein>
    <submittedName>
        <fullName evidence="4">Response regulator</fullName>
    </submittedName>
</protein>
<dbReference type="RefSeq" id="WP_163608656.1">
    <property type="nucleotide sequence ID" value="NZ_JAABOO010000004.1"/>
</dbReference>
<dbReference type="SMART" id="SM00850">
    <property type="entry name" value="LytTR"/>
    <property type="match status" value="1"/>
</dbReference>
<evidence type="ECO:0000259" key="3">
    <source>
        <dbReference type="PROSITE" id="PS50930"/>
    </source>
</evidence>
<comment type="caution">
    <text evidence="4">The sequence shown here is derived from an EMBL/GenBank/DDBJ whole genome shotgun (WGS) entry which is preliminary data.</text>
</comment>
<name>A0A6P0UY57_9FLAO</name>
<dbReference type="Proteomes" id="UP000468581">
    <property type="component" value="Unassembled WGS sequence"/>
</dbReference>
<evidence type="ECO:0000313" key="4">
    <source>
        <dbReference type="EMBL" id="NER15376.1"/>
    </source>
</evidence>
<sequence length="225" mass="26166">MINCIVLEDEKPAQEVLKKYIDKTPFLNFQGLYESGLHIPLQALKSAELLFLDIQLPGINGLSYLKTLKDPPKVIVTTAYPDYAVEAFEEEVVDYLLKPFSYERFFKAVDRIRNQIATKEQHSKNVFVYADKTFYNIRIDDILYLKAEADYINIVTEERDFLVLDSLRNWKEKLKGFNFLQCHRSYIVNLDKVSKVYGNQIFMGNDLKVPIGKTHKAQVIQSIRS</sequence>
<organism evidence="4 5">
    <name type="scientific">Leptobacterium flavescens</name>
    <dbReference type="NCBI Taxonomy" id="472055"/>
    <lineage>
        <taxon>Bacteria</taxon>
        <taxon>Pseudomonadati</taxon>
        <taxon>Bacteroidota</taxon>
        <taxon>Flavobacteriia</taxon>
        <taxon>Flavobacteriales</taxon>
        <taxon>Flavobacteriaceae</taxon>
        <taxon>Leptobacterium</taxon>
    </lineage>
</organism>
<dbReference type="Gene3D" id="3.40.50.2300">
    <property type="match status" value="1"/>
</dbReference>
<dbReference type="PROSITE" id="PS50110">
    <property type="entry name" value="RESPONSE_REGULATORY"/>
    <property type="match status" value="1"/>
</dbReference>
<proteinExistence type="predicted"/>
<dbReference type="GO" id="GO:0000156">
    <property type="term" value="F:phosphorelay response regulator activity"/>
    <property type="evidence" value="ECO:0007669"/>
    <property type="project" value="InterPro"/>
</dbReference>
<evidence type="ECO:0000313" key="5">
    <source>
        <dbReference type="Proteomes" id="UP000468581"/>
    </source>
</evidence>
<dbReference type="PROSITE" id="PS50930">
    <property type="entry name" value="HTH_LYTTR"/>
    <property type="match status" value="1"/>
</dbReference>
<feature type="modified residue" description="4-aspartylphosphate" evidence="1">
    <location>
        <position position="53"/>
    </location>
</feature>
<dbReference type="Gene3D" id="2.40.50.1020">
    <property type="entry name" value="LytTr DNA-binding domain"/>
    <property type="match status" value="1"/>
</dbReference>
<dbReference type="PANTHER" id="PTHR37299">
    <property type="entry name" value="TRANSCRIPTIONAL REGULATOR-RELATED"/>
    <property type="match status" value="1"/>
</dbReference>
<feature type="domain" description="Response regulatory" evidence="2">
    <location>
        <begin position="3"/>
        <end position="113"/>
    </location>
</feature>
<dbReference type="Pfam" id="PF00072">
    <property type="entry name" value="Response_reg"/>
    <property type="match status" value="1"/>
</dbReference>
<gene>
    <name evidence="4" type="ORF">GWK08_18115</name>
</gene>
<dbReference type="SUPFAM" id="SSF52172">
    <property type="entry name" value="CheY-like"/>
    <property type="match status" value="1"/>
</dbReference>
<dbReference type="InterPro" id="IPR007492">
    <property type="entry name" value="LytTR_DNA-bd_dom"/>
</dbReference>
<accession>A0A6P0UY57</accession>
<evidence type="ECO:0000256" key="1">
    <source>
        <dbReference type="PROSITE-ProRule" id="PRU00169"/>
    </source>
</evidence>
<dbReference type="PANTHER" id="PTHR37299:SF1">
    <property type="entry name" value="STAGE 0 SPORULATION PROTEIN A HOMOLOG"/>
    <property type="match status" value="1"/>
</dbReference>
<dbReference type="SMART" id="SM00448">
    <property type="entry name" value="REC"/>
    <property type="match status" value="1"/>
</dbReference>
<dbReference type="InterPro" id="IPR011006">
    <property type="entry name" value="CheY-like_superfamily"/>
</dbReference>
<keyword evidence="1" id="KW-0597">Phosphoprotein</keyword>
<evidence type="ECO:0000259" key="2">
    <source>
        <dbReference type="PROSITE" id="PS50110"/>
    </source>
</evidence>
<dbReference type="AlphaFoldDB" id="A0A6P0UY57"/>
<reference evidence="4 5" key="1">
    <citation type="submission" date="2020-01" db="EMBL/GenBank/DDBJ databases">
        <title>Leptobacterium flavescens.</title>
        <authorList>
            <person name="Wang G."/>
        </authorList>
    </citation>
    <scope>NUCLEOTIDE SEQUENCE [LARGE SCALE GENOMIC DNA]</scope>
    <source>
        <strain evidence="4 5">KCTC 22160</strain>
    </source>
</reference>
<dbReference type="InterPro" id="IPR001789">
    <property type="entry name" value="Sig_transdc_resp-reg_receiver"/>
</dbReference>
<dbReference type="Pfam" id="PF04397">
    <property type="entry name" value="LytTR"/>
    <property type="match status" value="1"/>
</dbReference>
<feature type="domain" description="HTH LytTR-type" evidence="3">
    <location>
        <begin position="131"/>
        <end position="225"/>
    </location>
</feature>
<dbReference type="GO" id="GO:0003677">
    <property type="term" value="F:DNA binding"/>
    <property type="evidence" value="ECO:0007669"/>
    <property type="project" value="InterPro"/>
</dbReference>
<dbReference type="InterPro" id="IPR046947">
    <property type="entry name" value="LytR-like"/>
</dbReference>
<dbReference type="EMBL" id="JAABOO010000004">
    <property type="protein sequence ID" value="NER15376.1"/>
    <property type="molecule type" value="Genomic_DNA"/>
</dbReference>
<keyword evidence="5" id="KW-1185">Reference proteome</keyword>